<protein>
    <submittedName>
        <fullName evidence="1">Uncharacterized protein</fullName>
    </submittedName>
</protein>
<name>A0A511B601_9PROT</name>
<proteinExistence type="predicted"/>
<evidence type="ECO:0000313" key="2">
    <source>
        <dbReference type="Proteomes" id="UP000321079"/>
    </source>
</evidence>
<dbReference type="EMBL" id="BJVA01000001">
    <property type="protein sequence ID" value="GEK95132.1"/>
    <property type="molecule type" value="Genomic_DNA"/>
</dbReference>
<organism evidence="1 2">
    <name type="scientific">Gluconobacter kanchanaburiensis NBRC 103587</name>
    <dbReference type="NCBI Taxonomy" id="1307948"/>
    <lineage>
        <taxon>Bacteria</taxon>
        <taxon>Pseudomonadati</taxon>
        <taxon>Pseudomonadota</taxon>
        <taxon>Alphaproteobacteria</taxon>
        <taxon>Acetobacterales</taxon>
        <taxon>Acetobacteraceae</taxon>
        <taxon>Gluconobacter</taxon>
    </lineage>
</organism>
<reference evidence="1 2" key="1">
    <citation type="submission" date="2019-07" db="EMBL/GenBank/DDBJ databases">
        <title>Whole genome shotgun sequence of Gluconobacter kanchanaburiensis NBRC 103587.</title>
        <authorList>
            <person name="Hosoyama A."/>
            <person name="Uohara A."/>
            <person name="Ohji S."/>
            <person name="Ichikawa N."/>
        </authorList>
    </citation>
    <scope>NUCLEOTIDE SEQUENCE [LARGE SCALE GENOMIC DNA]</scope>
    <source>
        <strain evidence="1 2">NBRC 103587</strain>
    </source>
</reference>
<sequence length="151" mass="16399">MTWEHDAAAELMTDRERVEPIWTPIVTRAGVAAAAAATTTESNLSLQLPCGTLLAPRHMAGDRAVFSLPDGVRDVRIVSRTSRPRDMVSPFINDPRELGVLVRDITLFESAGHRPSHDGLHRLAGTDARLQPCAGHPAMPCSGSILRQQQC</sequence>
<evidence type="ECO:0000313" key="1">
    <source>
        <dbReference type="EMBL" id="GEK95132.1"/>
    </source>
</evidence>
<comment type="caution">
    <text evidence="1">The sequence shown here is derived from an EMBL/GenBank/DDBJ whole genome shotgun (WGS) entry which is preliminary data.</text>
</comment>
<dbReference type="Proteomes" id="UP000321079">
    <property type="component" value="Unassembled WGS sequence"/>
</dbReference>
<gene>
    <name evidence="1" type="ORF">GKA01_03290</name>
</gene>
<accession>A0A511B601</accession>
<dbReference type="AlphaFoldDB" id="A0A511B601"/>
<keyword evidence="2" id="KW-1185">Reference proteome</keyword>